<dbReference type="Proteomes" id="UP000007879">
    <property type="component" value="Unassembled WGS sequence"/>
</dbReference>
<feature type="compositionally biased region" description="Basic and acidic residues" evidence="1">
    <location>
        <begin position="308"/>
        <end position="317"/>
    </location>
</feature>
<keyword evidence="3" id="KW-0732">Signal</keyword>
<gene>
    <name evidence="4" type="primary">105316583</name>
</gene>
<feature type="region of interest" description="Disordered" evidence="1">
    <location>
        <begin position="290"/>
        <end position="323"/>
    </location>
</feature>
<dbReference type="KEGG" id="aqu:105316583"/>
<evidence type="ECO:0000313" key="4">
    <source>
        <dbReference type="EnsemblMetazoa" id="XP_019864295.1"/>
    </source>
</evidence>
<keyword evidence="2" id="KW-0812">Transmembrane</keyword>
<feature type="chain" id="PRO_5042973838" evidence="3">
    <location>
        <begin position="19"/>
        <end position="323"/>
    </location>
</feature>
<sequence length="323" mass="34587">MMFTFLLVFLFALPLGHSLSCSSYTSSRTKTICEYYSSESSIYKARITASQCKCGLGSPTLFSCIDFRQNSSGSLVVTVQRLFDCSGSNGIYYKDCNSIINNLGISNASIINSTVTPETVSCVNISYSPEDYGCAVTHDPCYYTAVVEEVYKGSIQVGALFNTSGPHSITCVSSGQCVLNVGESYIVGIGGACYAISPWSSYNTYTSDDIELLEGLRDGGTTACNVSVGGTSSSNSQAIIIGVSVSLGVLLILVALAFIITIIVFVVKKSPGRCRRTREEVVVKVDDVSDGETMPSISTKPEEPEELLESKEHDDKTNILSDS</sequence>
<feature type="transmembrane region" description="Helical" evidence="2">
    <location>
        <begin position="239"/>
        <end position="267"/>
    </location>
</feature>
<keyword evidence="2" id="KW-1133">Transmembrane helix</keyword>
<proteinExistence type="predicted"/>
<name>A0AAN0K4Z5_AMPQE</name>
<keyword evidence="5" id="KW-1185">Reference proteome</keyword>
<organism evidence="4 5">
    <name type="scientific">Amphimedon queenslandica</name>
    <name type="common">Sponge</name>
    <dbReference type="NCBI Taxonomy" id="400682"/>
    <lineage>
        <taxon>Eukaryota</taxon>
        <taxon>Metazoa</taxon>
        <taxon>Porifera</taxon>
        <taxon>Demospongiae</taxon>
        <taxon>Heteroscleromorpha</taxon>
        <taxon>Haplosclerida</taxon>
        <taxon>Niphatidae</taxon>
        <taxon>Amphimedon</taxon>
    </lineage>
</organism>
<dbReference type="AlphaFoldDB" id="A0AAN0K4Z5"/>
<evidence type="ECO:0000256" key="3">
    <source>
        <dbReference type="SAM" id="SignalP"/>
    </source>
</evidence>
<dbReference type="EnsemblMetazoa" id="XM_020008736.1">
    <property type="protein sequence ID" value="XP_019864295.1"/>
    <property type="gene ID" value="LOC105316583"/>
</dbReference>
<feature type="signal peptide" evidence="3">
    <location>
        <begin position="1"/>
        <end position="18"/>
    </location>
</feature>
<reference evidence="4" key="2">
    <citation type="submission" date="2024-06" db="UniProtKB">
        <authorList>
            <consortium name="EnsemblMetazoa"/>
        </authorList>
    </citation>
    <scope>IDENTIFICATION</scope>
</reference>
<protein>
    <submittedName>
        <fullName evidence="4">Uncharacterized protein</fullName>
    </submittedName>
</protein>
<evidence type="ECO:0000256" key="2">
    <source>
        <dbReference type="SAM" id="Phobius"/>
    </source>
</evidence>
<keyword evidence="2" id="KW-0472">Membrane</keyword>
<accession>A0AAN0K4Z5</accession>
<reference evidence="5" key="1">
    <citation type="journal article" date="2010" name="Nature">
        <title>The Amphimedon queenslandica genome and the evolution of animal complexity.</title>
        <authorList>
            <person name="Srivastava M."/>
            <person name="Simakov O."/>
            <person name="Chapman J."/>
            <person name="Fahey B."/>
            <person name="Gauthier M.E."/>
            <person name="Mitros T."/>
            <person name="Richards G.S."/>
            <person name="Conaco C."/>
            <person name="Dacre M."/>
            <person name="Hellsten U."/>
            <person name="Larroux C."/>
            <person name="Putnam N.H."/>
            <person name="Stanke M."/>
            <person name="Adamska M."/>
            <person name="Darling A."/>
            <person name="Degnan S.M."/>
            <person name="Oakley T.H."/>
            <person name="Plachetzki D.C."/>
            <person name="Zhai Y."/>
            <person name="Adamski M."/>
            <person name="Calcino A."/>
            <person name="Cummins S.F."/>
            <person name="Goodstein D.M."/>
            <person name="Harris C."/>
            <person name="Jackson D.J."/>
            <person name="Leys S.P."/>
            <person name="Shu S."/>
            <person name="Woodcroft B.J."/>
            <person name="Vervoort M."/>
            <person name="Kosik K.S."/>
            <person name="Manning G."/>
            <person name="Degnan B.M."/>
            <person name="Rokhsar D.S."/>
        </authorList>
    </citation>
    <scope>NUCLEOTIDE SEQUENCE [LARGE SCALE GENOMIC DNA]</scope>
</reference>
<evidence type="ECO:0000256" key="1">
    <source>
        <dbReference type="SAM" id="MobiDB-lite"/>
    </source>
</evidence>
<evidence type="ECO:0000313" key="5">
    <source>
        <dbReference type="Proteomes" id="UP000007879"/>
    </source>
</evidence>